<reference evidence="3 4" key="1">
    <citation type="submission" date="2015-06" db="EMBL/GenBank/DDBJ databases">
        <title>Genome sequence of Pseudoalteromonas peptidolytica.</title>
        <authorList>
            <person name="Xie B.-B."/>
            <person name="Rong J.-C."/>
            <person name="Qin Q.-L."/>
            <person name="Zhang Y.-Z."/>
        </authorList>
    </citation>
    <scope>NUCLEOTIDE SEQUENCE [LARGE SCALE GENOMIC DNA]</scope>
    <source>
        <strain evidence="3 4">F12-50-A1</strain>
    </source>
</reference>
<feature type="domain" description="TssC1 N-terminal" evidence="1">
    <location>
        <begin position="17"/>
        <end position="311"/>
    </location>
</feature>
<accession>A0A8I0T3Y3</accession>
<dbReference type="Pfam" id="PF05943">
    <property type="entry name" value="VipB"/>
    <property type="match status" value="1"/>
</dbReference>
<dbReference type="RefSeq" id="WP_147388956.1">
    <property type="nucleotide sequence ID" value="NZ_AQHF01000017.1"/>
</dbReference>
<dbReference type="Pfam" id="PF18945">
    <property type="entry name" value="VipB_2"/>
    <property type="match status" value="1"/>
</dbReference>
<dbReference type="Proteomes" id="UP000660708">
    <property type="component" value="Unassembled WGS sequence"/>
</dbReference>
<sequence>MSTTVHHSNQIAQVKLLIAEIDNLISEQLSLVMSHHQFVALEARWRSLHELVNLPVNYKTVRVKLLNISWAEISQDLNISPSVKQAKLYNLIANREFNTLGGEPYGLIVIDHNISLDIDYANEFDDIYTLELLAELGEKSLCPIVLDADEAFLGAIGESFLCDTAKVKRVLAAHEFESWHRLRAKDNSHFIGLVFNKVGYRRIYRYHPAGFVFNEDAQDNFRWGNTATTFLKNVIIEFNRVRWFGFLKSRKLDGSGGSAIHYYGAKKEELPVVFKTRLSASNAAFISQLGLIPIFHNPLNERYFFQSNCSIKTESETENRYLLQTTLMISRIAHYLKVQLREMVGSSMEAHDCENSLTHWLEQYCSNSIVSDEMTLAKMPLKSAKVSVVEESGEFKRYSCHVDLVPQYQFDRVASTVSLSTAVER</sequence>
<feature type="domain" description="TssC1 C-terminal" evidence="2">
    <location>
        <begin position="322"/>
        <end position="422"/>
    </location>
</feature>
<organism evidence="3 4">
    <name type="scientific">Pseudoalteromonas peptidolytica F12-50-A1</name>
    <dbReference type="NCBI Taxonomy" id="1315280"/>
    <lineage>
        <taxon>Bacteria</taxon>
        <taxon>Pseudomonadati</taxon>
        <taxon>Pseudomonadota</taxon>
        <taxon>Gammaproteobacteria</taxon>
        <taxon>Alteromonadales</taxon>
        <taxon>Pseudoalteromonadaceae</taxon>
        <taxon>Pseudoalteromonas</taxon>
    </lineage>
</organism>
<evidence type="ECO:0000313" key="3">
    <source>
        <dbReference type="EMBL" id="MBE0344704.1"/>
    </source>
</evidence>
<evidence type="ECO:0000313" key="4">
    <source>
        <dbReference type="Proteomes" id="UP000660708"/>
    </source>
</evidence>
<proteinExistence type="predicted"/>
<dbReference type="EMBL" id="AQHF01000017">
    <property type="protein sequence ID" value="MBE0344704.1"/>
    <property type="molecule type" value="Genomic_DNA"/>
</dbReference>
<comment type="caution">
    <text evidence="3">The sequence shown here is derived from an EMBL/GenBank/DDBJ whole genome shotgun (WGS) entry which is preliminary data.</text>
</comment>
<dbReference type="InterPro" id="IPR010269">
    <property type="entry name" value="T6SS_TssC-like"/>
</dbReference>
<protein>
    <submittedName>
        <fullName evidence="3">Type VI secretion system protein ImpD</fullName>
    </submittedName>
</protein>
<name>A0A8I0T3Y3_9GAMM</name>
<dbReference type="InterPro" id="IPR044031">
    <property type="entry name" value="TssC1_N"/>
</dbReference>
<dbReference type="PANTHER" id="PTHR35565:SF1">
    <property type="entry name" value="TYPE VI SECRETION SYSTEM CONTRACTILE SHEATH LARGE SUBUNIT"/>
    <property type="match status" value="1"/>
</dbReference>
<evidence type="ECO:0000259" key="1">
    <source>
        <dbReference type="Pfam" id="PF05943"/>
    </source>
</evidence>
<keyword evidence="4" id="KW-1185">Reference proteome</keyword>
<dbReference type="InterPro" id="IPR044032">
    <property type="entry name" value="TssC1_C"/>
</dbReference>
<dbReference type="PANTHER" id="PTHR35565">
    <property type="entry name" value="CYTOPLASMIC PROTEIN-RELATED"/>
    <property type="match status" value="1"/>
</dbReference>
<gene>
    <name evidence="3" type="primary">impD</name>
    <name evidence="3" type="ORF">PPEP_a2344</name>
</gene>
<evidence type="ECO:0000259" key="2">
    <source>
        <dbReference type="Pfam" id="PF18945"/>
    </source>
</evidence>
<dbReference type="AlphaFoldDB" id="A0A8I0T3Y3"/>